<feature type="domain" description="NAD-dependent epimerase/dehydratase" evidence="2">
    <location>
        <begin position="38"/>
        <end position="240"/>
    </location>
</feature>
<dbReference type="CDD" id="cd05271">
    <property type="entry name" value="NDUFA9_like_SDR_a"/>
    <property type="match status" value="1"/>
</dbReference>
<dbReference type="PANTHER" id="PTHR12126:SF11">
    <property type="entry name" value="NADH DEHYDROGENASE [UBIQUINONE] 1 ALPHA SUBCOMPLEX SUBUNIT 9, MITOCHONDRIAL"/>
    <property type="match status" value="1"/>
</dbReference>
<proteinExistence type="predicted"/>
<protein>
    <submittedName>
        <fullName evidence="3">Complex I NDUFA9 subunit family protein</fullName>
    </submittedName>
</protein>
<reference evidence="3" key="1">
    <citation type="journal article" date="2020" name="mSystems">
        <title>Genome- and Community-Level Interaction Insights into Carbon Utilization and Element Cycling Functions of Hydrothermarchaeota in Hydrothermal Sediment.</title>
        <authorList>
            <person name="Zhou Z."/>
            <person name="Liu Y."/>
            <person name="Xu W."/>
            <person name="Pan J."/>
            <person name="Luo Z.H."/>
            <person name="Li M."/>
        </authorList>
    </citation>
    <scope>NUCLEOTIDE SEQUENCE [LARGE SCALE GENOMIC DNA]</scope>
    <source>
        <strain evidence="3">SpSt-186</strain>
    </source>
</reference>
<dbReference type="Gene3D" id="3.40.50.720">
    <property type="entry name" value="NAD(P)-binding Rossmann-like Domain"/>
    <property type="match status" value="1"/>
</dbReference>
<dbReference type="Pfam" id="PF01370">
    <property type="entry name" value="Epimerase"/>
    <property type="match status" value="1"/>
</dbReference>
<name>A0A7V2EF25_9BACT</name>
<dbReference type="AlphaFoldDB" id="A0A7V2EF25"/>
<comment type="caution">
    <text evidence="3">The sequence shown here is derived from an EMBL/GenBank/DDBJ whole genome shotgun (WGS) entry which is preliminary data.</text>
</comment>
<evidence type="ECO:0000313" key="3">
    <source>
        <dbReference type="EMBL" id="HEQ87983.1"/>
    </source>
</evidence>
<dbReference type="SUPFAM" id="SSF51735">
    <property type="entry name" value="NAD(P)-binding Rossmann-fold domains"/>
    <property type="match status" value="1"/>
</dbReference>
<dbReference type="InterPro" id="IPR051207">
    <property type="entry name" value="ComplexI_NDUFA9_subunit"/>
</dbReference>
<evidence type="ECO:0000256" key="1">
    <source>
        <dbReference type="SAM" id="MobiDB-lite"/>
    </source>
</evidence>
<feature type="compositionally biased region" description="Polar residues" evidence="1">
    <location>
        <begin position="1"/>
        <end position="11"/>
    </location>
</feature>
<evidence type="ECO:0000259" key="2">
    <source>
        <dbReference type="Pfam" id="PF01370"/>
    </source>
</evidence>
<dbReference type="GO" id="GO:0044877">
    <property type="term" value="F:protein-containing complex binding"/>
    <property type="evidence" value="ECO:0007669"/>
    <property type="project" value="TreeGrafter"/>
</dbReference>
<organism evidence="3">
    <name type="scientific">Thermoanaerobaculum aquaticum</name>
    <dbReference type="NCBI Taxonomy" id="1312852"/>
    <lineage>
        <taxon>Bacteria</taxon>
        <taxon>Pseudomonadati</taxon>
        <taxon>Acidobacteriota</taxon>
        <taxon>Thermoanaerobaculia</taxon>
        <taxon>Thermoanaerobaculales</taxon>
        <taxon>Thermoanaerobaculaceae</taxon>
        <taxon>Thermoanaerobaculum</taxon>
    </lineage>
</organism>
<dbReference type="InterPro" id="IPR001509">
    <property type="entry name" value="Epimerase_deHydtase"/>
</dbReference>
<sequence>MLPSTAVTTMPTGEKPRRTRKKQPEPELFAPAPAAQKVLVTGATGFVGKAVVKELLARGYQVVALARRLPQAPPQEGLVRVAADVSSPGWERWAEGCTAAIHLVGIIRENPKSGVTFRRAHVEATARVLEVCRNLGIQRYLHMSAAGAKLDGLTPYHRTKAEAEELVRASSLAWTIFRPSVIFGPGDGFTTTLAQVVGRFPIVPVFGDGSYPLQPVAVKEVVQAFVESLEKPEATHQIIELGGPEVLSYLEVLRRVARSLGKKRIFLRVPLGLARFGVRLAAAILTNPPITPDELTMLISGNRADNTLAHELFSLPNQRFTGVPQAPAVV</sequence>
<gene>
    <name evidence="3" type="ORF">ENP06_01050</name>
</gene>
<dbReference type="EMBL" id="DSHW01000079">
    <property type="protein sequence ID" value="HEQ87983.1"/>
    <property type="molecule type" value="Genomic_DNA"/>
</dbReference>
<feature type="region of interest" description="Disordered" evidence="1">
    <location>
        <begin position="1"/>
        <end position="28"/>
    </location>
</feature>
<accession>A0A7V2EF25</accession>
<dbReference type="PANTHER" id="PTHR12126">
    <property type="entry name" value="NADH-UBIQUINONE OXIDOREDUCTASE 39 KDA SUBUNIT-RELATED"/>
    <property type="match status" value="1"/>
</dbReference>
<dbReference type="InterPro" id="IPR036291">
    <property type="entry name" value="NAD(P)-bd_dom_sf"/>
</dbReference>